<dbReference type="SUPFAM" id="SSF110857">
    <property type="entry name" value="Gamma-glutamyl cyclotransferase-like"/>
    <property type="match status" value="1"/>
</dbReference>
<evidence type="ECO:0000256" key="1">
    <source>
        <dbReference type="ARBA" id="ARBA00022679"/>
    </source>
</evidence>
<keyword evidence="1 4" id="KW-0808">Transferase</keyword>
<dbReference type="CDD" id="cd06661">
    <property type="entry name" value="GGCT_like"/>
    <property type="match status" value="1"/>
</dbReference>
<dbReference type="PANTHER" id="PTHR31544">
    <property type="entry name" value="AIG2-LIKE PROTEIN D"/>
    <property type="match status" value="1"/>
</dbReference>
<dbReference type="InterPro" id="IPR045038">
    <property type="entry name" value="AIG2-like"/>
</dbReference>
<sequence>MITNIWPPSSALSGRCSRAACASASSQGERRREVVSAARGDGRLGRLSGRDDALFVYGTLQFPEVLETLLGRVPPSEPAELTGWRAAALPRRIYPGLVAAPLGRTRGAVLSGLTAAEWTILDAFEDDEYDLRRVRVEHRNVPVWTYVWTVAADPADWQRERFAAEHLAHFAVRSARWRRDPASFPDPAGQGWAGPSA</sequence>
<evidence type="ECO:0000259" key="3">
    <source>
        <dbReference type="Pfam" id="PF06094"/>
    </source>
</evidence>
<dbReference type="EMBL" id="JAAXOS010000004">
    <property type="protein sequence ID" value="NKY26666.1"/>
    <property type="molecule type" value="Genomic_DNA"/>
</dbReference>
<accession>A0A7X6R2W2</accession>
<dbReference type="Gene3D" id="3.10.490.10">
    <property type="entry name" value="Gamma-glutamyl cyclotransferase-like"/>
    <property type="match status" value="1"/>
</dbReference>
<dbReference type="Proteomes" id="UP000540698">
    <property type="component" value="Unassembled WGS sequence"/>
</dbReference>
<keyword evidence="5" id="KW-1185">Reference proteome</keyword>
<dbReference type="InterPro" id="IPR036568">
    <property type="entry name" value="GGCT-like_sf"/>
</dbReference>
<feature type="domain" description="Gamma-glutamylcyclotransferase AIG2-like" evidence="3">
    <location>
        <begin position="54"/>
        <end position="150"/>
    </location>
</feature>
<organism evidence="4 5">
    <name type="scientific">Nocardia gamkensis</name>
    <dbReference type="NCBI Taxonomy" id="352869"/>
    <lineage>
        <taxon>Bacteria</taxon>
        <taxon>Bacillati</taxon>
        <taxon>Actinomycetota</taxon>
        <taxon>Actinomycetes</taxon>
        <taxon>Mycobacteriales</taxon>
        <taxon>Nocardiaceae</taxon>
        <taxon>Nocardia</taxon>
    </lineage>
</organism>
<dbReference type="InterPro" id="IPR009288">
    <property type="entry name" value="AIG2-like_dom"/>
</dbReference>
<reference evidence="4 5" key="1">
    <citation type="submission" date="2020-04" db="EMBL/GenBank/DDBJ databases">
        <title>MicrobeNet Type strains.</title>
        <authorList>
            <person name="Nicholson A.C."/>
        </authorList>
    </citation>
    <scope>NUCLEOTIDE SEQUENCE [LARGE SCALE GENOMIC DNA]</scope>
    <source>
        <strain evidence="4 5">DSM 44956</strain>
    </source>
</reference>
<name>A0A7X6R2W2_9NOCA</name>
<proteinExistence type="predicted"/>
<dbReference type="Pfam" id="PF06094">
    <property type="entry name" value="GGACT"/>
    <property type="match status" value="1"/>
</dbReference>
<evidence type="ECO:0000256" key="2">
    <source>
        <dbReference type="ARBA" id="ARBA00030602"/>
    </source>
</evidence>
<dbReference type="InterPro" id="IPR013024">
    <property type="entry name" value="GGCT-like"/>
</dbReference>
<protein>
    <recommendedName>
        <fullName evidence="2">Putative gamma-glutamylcyclotransferase</fullName>
    </recommendedName>
</protein>
<dbReference type="AlphaFoldDB" id="A0A7X6R2W2"/>
<comment type="caution">
    <text evidence="4">The sequence shown here is derived from an EMBL/GenBank/DDBJ whole genome shotgun (WGS) entry which is preliminary data.</text>
</comment>
<dbReference type="GO" id="GO:0016740">
    <property type="term" value="F:transferase activity"/>
    <property type="evidence" value="ECO:0007669"/>
    <property type="project" value="UniProtKB-KW"/>
</dbReference>
<evidence type="ECO:0000313" key="4">
    <source>
        <dbReference type="EMBL" id="NKY26666.1"/>
    </source>
</evidence>
<dbReference type="PANTHER" id="PTHR31544:SF2">
    <property type="entry name" value="AIG2-LIKE PROTEIN D"/>
    <property type="match status" value="1"/>
</dbReference>
<gene>
    <name evidence="4" type="ORF">HGB38_10595</name>
</gene>
<evidence type="ECO:0000313" key="5">
    <source>
        <dbReference type="Proteomes" id="UP000540698"/>
    </source>
</evidence>